<gene>
    <name evidence="2" type="ORF">FOZ76_23935</name>
</gene>
<dbReference type="EMBL" id="VLTJ01000041">
    <property type="protein sequence ID" value="TSH89408.1"/>
    <property type="molecule type" value="Genomic_DNA"/>
</dbReference>
<organism evidence="2 3">
    <name type="scientific">Verticiella sediminum</name>
    <dbReference type="NCBI Taxonomy" id="1247510"/>
    <lineage>
        <taxon>Bacteria</taxon>
        <taxon>Pseudomonadati</taxon>
        <taxon>Pseudomonadota</taxon>
        <taxon>Betaproteobacteria</taxon>
        <taxon>Burkholderiales</taxon>
        <taxon>Alcaligenaceae</taxon>
        <taxon>Verticiella</taxon>
    </lineage>
</organism>
<dbReference type="InterPro" id="IPR029016">
    <property type="entry name" value="GAF-like_dom_sf"/>
</dbReference>
<dbReference type="AlphaFoldDB" id="A0A556A940"/>
<dbReference type="GO" id="GO:0003677">
    <property type="term" value="F:DNA binding"/>
    <property type="evidence" value="ECO:0007669"/>
    <property type="project" value="TreeGrafter"/>
</dbReference>
<dbReference type="PANTHER" id="PTHR30136">
    <property type="entry name" value="HELIX-TURN-HELIX TRANSCRIPTIONAL REGULATOR, ICLR FAMILY"/>
    <property type="match status" value="1"/>
</dbReference>
<comment type="caution">
    <text evidence="2">The sequence shown here is derived from an EMBL/GenBank/DDBJ whole genome shotgun (WGS) entry which is preliminary data.</text>
</comment>
<dbReference type="Gene3D" id="3.30.450.40">
    <property type="match status" value="1"/>
</dbReference>
<dbReference type="GO" id="GO:0045892">
    <property type="term" value="P:negative regulation of DNA-templated transcription"/>
    <property type="evidence" value="ECO:0007669"/>
    <property type="project" value="TreeGrafter"/>
</dbReference>
<dbReference type="SUPFAM" id="SSF55781">
    <property type="entry name" value="GAF domain-like"/>
    <property type="match status" value="1"/>
</dbReference>
<keyword evidence="3" id="KW-1185">Reference proteome</keyword>
<evidence type="ECO:0000313" key="2">
    <source>
        <dbReference type="EMBL" id="TSH89408.1"/>
    </source>
</evidence>
<accession>A0A556A940</accession>
<reference evidence="2 3" key="1">
    <citation type="submission" date="2019-07" db="EMBL/GenBank/DDBJ databases">
        <title>Qingshengfaniella alkalisoli gen. nov., sp. nov., isolated from saline soil.</title>
        <authorList>
            <person name="Xu L."/>
            <person name="Huang X.-X."/>
            <person name="Sun J.-Q."/>
        </authorList>
    </citation>
    <scope>NUCLEOTIDE SEQUENCE [LARGE SCALE GENOMIC DNA]</scope>
    <source>
        <strain evidence="2 3">DSM 27279</strain>
    </source>
</reference>
<protein>
    <recommendedName>
        <fullName evidence="1">IclR-ED domain-containing protein</fullName>
    </recommendedName>
</protein>
<proteinExistence type="predicted"/>
<dbReference type="InterPro" id="IPR014757">
    <property type="entry name" value="Tscrpt_reg_IclR_C"/>
</dbReference>
<dbReference type="PANTHER" id="PTHR30136:SF24">
    <property type="entry name" value="HTH-TYPE TRANSCRIPTIONAL REPRESSOR ALLR"/>
    <property type="match status" value="1"/>
</dbReference>
<evidence type="ECO:0000313" key="3">
    <source>
        <dbReference type="Proteomes" id="UP000318405"/>
    </source>
</evidence>
<dbReference type="OrthoDB" id="8721254at2"/>
<dbReference type="Proteomes" id="UP000318405">
    <property type="component" value="Unassembled WGS sequence"/>
</dbReference>
<sequence length="173" mass="18602">MMESLAPYCENRAFLLCSPYKDHVLCIYKVGADQIRIQEVARPILRGRGTVFPLFRGAGSQAILAHLPTHTIKSLYLAHASEIDEAGLGSDWKALLRSLGSIRKQGYARTVGRMQDGMYSLAVPVIKPGMRVAGSLLMLGDASPGQFEADLDLVPMLQAKSAAIAAALGDEAC</sequence>
<dbReference type="Pfam" id="PF01614">
    <property type="entry name" value="IclR_C"/>
    <property type="match status" value="1"/>
</dbReference>
<feature type="domain" description="IclR-ED" evidence="1">
    <location>
        <begin position="1"/>
        <end position="170"/>
    </location>
</feature>
<evidence type="ECO:0000259" key="1">
    <source>
        <dbReference type="PROSITE" id="PS51078"/>
    </source>
</evidence>
<dbReference type="PROSITE" id="PS51078">
    <property type="entry name" value="ICLR_ED"/>
    <property type="match status" value="1"/>
</dbReference>
<name>A0A556A940_9BURK</name>
<dbReference type="InterPro" id="IPR050707">
    <property type="entry name" value="HTH_MetabolicPath_Reg"/>
</dbReference>
<dbReference type="GO" id="GO:0003700">
    <property type="term" value="F:DNA-binding transcription factor activity"/>
    <property type="evidence" value="ECO:0007669"/>
    <property type="project" value="TreeGrafter"/>
</dbReference>